<organism evidence="7 8">
    <name type="scientific">Leucocoprinus birnbaumii</name>
    <dbReference type="NCBI Taxonomy" id="56174"/>
    <lineage>
        <taxon>Eukaryota</taxon>
        <taxon>Fungi</taxon>
        <taxon>Dikarya</taxon>
        <taxon>Basidiomycota</taxon>
        <taxon>Agaricomycotina</taxon>
        <taxon>Agaricomycetes</taxon>
        <taxon>Agaricomycetidae</taxon>
        <taxon>Agaricales</taxon>
        <taxon>Agaricineae</taxon>
        <taxon>Agaricaceae</taxon>
        <taxon>Leucocoprinus</taxon>
    </lineage>
</organism>
<sequence length="1325" mass="137765">MSTILSDPTLKFDNRSPVDLKDRFRTYFPDAYKKHYPNARTHLSSKIRSTLPDGSSLFEKTRSKRRRPFTEEEDRALKAGYEKHGTVWATIVKDPIFQEQNRRSTDLRDRFRNAFPELYQAAGYKPRNNTSKKKKEHLIDDSRITGRAATDDQLPVSSSGTTGPVRGVRRRRAQTSQGILLRGGTKSVPQSAAASEDEDSSPEDTDADLSSTTRVPKTPALADQPSMTDGMKNLQIFSPATTVEATFSTIIDDDDEMDMRLITLEPLSSDPLAEFTSTLDNHTRVSRHAGAHTPTHINHSAWSSPQHNAVNDGGGGGSNPPGSSTTVSNAHIPVQASASQQSKVGQSAWGPQDWLSPNPRLDPSFNSPTNTNPSSGNATTNTNVSATPATATGNSTPGTGTPSSYFSPSSPFTSFNLTPLHTTNPLSPSTSTATAAAPANAGQGSTTVNGGGTAQNGSATAASANPNSLVGLTTLNLPMNLMGSYTSHQHHHVIERYDLWPPALALSSSLSAVNNSSAWSSGLSGSGGGPFSGPGSLSGFSSSFGGDFDESEVSFDTHSQTFSDDREHEDAVFGNDGTYGYPATVGNGASRAITHHSDYAGDLIFGARGYGMGGFGWFGSAYGPGLGQGANGSGEIIGEAGANGDGTTTGLGLVGITTAKDEKDGVEGVDASGDGDNEGVIVPGDGKGSINPMQLHASSSVLDEVAIAGITLNDSQDVDEEMSDAAMDDGEAEDDDAMDGTTSTAENVKDSAKTPSPEKQQQRVVVGKSNSAEGSPEQARLLSPHSHSQAQHLHPLQQQHGHIQHHHTHPHTPTHSTHSLSLSLGPSTAFSPSSTSLSTPGINTYGRFSLDDLDIVDLTQQNALVDMNNLTPPATPMMQHAQQLRGGRRYGTFNLGLGGSGGLGLAGGAGGSLFMQGPGQGHSGEGQGRSTSVPPSEVRNPTPNSHGSPVVSFAPSPEGVGVERGRQKMVDTIPHSVKRSLSSTVHHSHGPGTGGGSGHGHGHSHSLSLSTLPPLPSHSEIWRSTTPIAKTSSSASGGSSASGNASASSTLSPASAGSTPSTAGAGTTPGVNGASSLFANMFPSPSPSPTPFSSNGANVINPDAYSHPDLPFLDLHYNFGQQQQMQQSFGAMAMLVDTPAATPGLPPSSSSNPQLSASGNGNVMMTQAELEARQALDLAQPFYFHHANAHAQAQALQQQLGLHSLVSSSTSAQLLQQQAQQQQGFNGYAELKGLPSTGVGPTSAFTTNNVPLSLSRQLSAMARSQQQQQQMGHQRVQSQQVVNPKDLVLNANGAGAGGVNVSGSSGAGGMSDSRRKRASWDGGMV</sequence>
<dbReference type="InterPro" id="IPR001005">
    <property type="entry name" value="SANT/Myb"/>
</dbReference>
<feature type="compositionally biased region" description="Acidic residues" evidence="4">
    <location>
        <begin position="195"/>
        <end position="207"/>
    </location>
</feature>
<evidence type="ECO:0000313" key="7">
    <source>
        <dbReference type="EMBL" id="KAJ3575193.1"/>
    </source>
</evidence>
<feature type="region of interest" description="Disordered" evidence="4">
    <location>
        <begin position="1258"/>
        <end position="1279"/>
    </location>
</feature>
<evidence type="ECO:0000259" key="5">
    <source>
        <dbReference type="PROSITE" id="PS50090"/>
    </source>
</evidence>
<protein>
    <submittedName>
        <fullName evidence="7">Uncharacterized protein</fullName>
    </submittedName>
</protein>
<feature type="region of interest" description="Disordered" evidence="4">
    <location>
        <begin position="1293"/>
        <end position="1325"/>
    </location>
</feature>
<evidence type="ECO:0000259" key="6">
    <source>
        <dbReference type="PROSITE" id="PS51294"/>
    </source>
</evidence>
<dbReference type="Gene3D" id="1.10.10.60">
    <property type="entry name" value="Homeodomain-like"/>
    <property type="match status" value="1"/>
</dbReference>
<feature type="compositionally biased region" description="Basic residues" evidence="4">
    <location>
        <begin position="802"/>
        <end position="812"/>
    </location>
</feature>
<proteinExistence type="predicted"/>
<dbReference type="InterPro" id="IPR009057">
    <property type="entry name" value="Homeodomain-like_sf"/>
</dbReference>
<dbReference type="Proteomes" id="UP001213000">
    <property type="component" value="Unassembled WGS sequence"/>
</dbReference>
<keyword evidence="3" id="KW-0539">Nucleus</keyword>
<feature type="compositionally biased region" description="Low complexity" evidence="4">
    <location>
        <begin position="363"/>
        <end position="441"/>
    </location>
</feature>
<reference evidence="7" key="1">
    <citation type="submission" date="2022-07" db="EMBL/GenBank/DDBJ databases">
        <title>Genome Sequence of Leucocoprinus birnbaumii.</title>
        <authorList>
            <person name="Buettner E."/>
        </authorList>
    </citation>
    <scope>NUCLEOTIDE SEQUENCE</scope>
    <source>
        <strain evidence="7">VT141</strain>
    </source>
</reference>
<dbReference type="InterPro" id="IPR017930">
    <property type="entry name" value="Myb_dom"/>
</dbReference>
<evidence type="ECO:0000256" key="4">
    <source>
        <dbReference type="SAM" id="MobiDB-lite"/>
    </source>
</evidence>
<evidence type="ECO:0000256" key="1">
    <source>
        <dbReference type="ARBA" id="ARBA00004123"/>
    </source>
</evidence>
<feature type="compositionally biased region" description="Polar residues" evidence="4">
    <location>
        <begin position="1022"/>
        <end position="1031"/>
    </location>
</feature>
<dbReference type="GO" id="GO:0005634">
    <property type="term" value="C:nucleus"/>
    <property type="evidence" value="ECO:0007669"/>
    <property type="project" value="UniProtKB-SubCell"/>
</dbReference>
<feature type="region of interest" description="Disordered" evidence="4">
    <location>
        <begin position="913"/>
        <end position="962"/>
    </location>
</feature>
<dbReference type="EMBL" id="JANIEX010000044">
    <property type="protein sequence ID" value="KAJ3575193.1"/>
    <property type="molecule type" value="Genomic_DNA"/>
</dbReference>
<evidence type="ECO:0000256" key="3">
    <source>
        <dbReference type="ARBA" id="ARBA00023242"/>
    </source>
</evidence>
<keyword evidence="2" id="KW-0238">DNA-binding</keyword>
<comment type="subcellular location">
    <subcellularLocation>
        <location evidence="1">Nucleus</location>
    </subcellularLocation>
</comment>
<feature type="region of interest" description="Disordered" evidence="4">
    <location>
        <begin position="978"/>
        <end position="1070"/>
    </location>
</feature>
<feature type="compositionally biased region" description="Low complexity" evidence="4">
    <location>
        <begin position="781"/>
        <end position="801"/>
    </location>
</feature>
<evidence type="ECO:0000256" key="2">
    <source>
        <dbReference type="ARBA" id="ARBA00023125"/>
    </source>
</evidence>
<dbReference type="InterPro" id="IPR044597">
    <property type="entry name" value="SMH1-6"/>
</dbReference>
<feature type="region of interest" description="Disordered" evidence="4">
    <location>
        <begin position="294"/>
        <end position="466"/>
    </location>
</feature>
<dbReference type="SMART" id="SM00717">
    <property type="entry name" value="SANT"/>
    <property type="match status" value="1"/>
</dbReference>
<dbReference type="PANTHER" id="PTHR46267:SF15">
    <property type="entry name" value="WINGED HELIX-TURN-HELIX TRANSCRIPTION REPRESSOR DNA-BINDING PROTEIN-RELATED"/>
    <property type="match status" value="1"/>
</dbReference>
<name>A0AAD5W2W3_9AGAR</name>
<feature type="compositionally biased region" description="Low complexity" evidence="4">
    <location>
        <begin position="1032"/>
        <end position="1070"/>
    </location>
</feature>
<feature type="region of interest" description="Disordered" evidence="4">
    <location>
        <begin position="555"/>
        <end position="577"/>
    </location>
</feature>
<dbReference type="PROSITE" id="PS50090">
    <property type="entry name" value="MYB_LIKE"/>
    <property type="match status" value="1"/>
</dbReference>
<evidence type="ECO:0000313" key="8">
    <source>
        <dbReference type="Proteomes" id="UP001213000"/>
    </source>
</evidence>
<feature type="domain" description="HTH myb-type" evidence="6">
    <location>
        <begin position="61"/>
        <end position="93"/>
    </location>
</feature>
<feature type="compositionally biased region" description="Polar residues" evidence="4">
    <location>
        <begin position="295"/>
        <end position="309"/>
    </location>
</feature>
<feature type="compositionally biased region" description="Acidic residues" evidence="4">
    <location>
        <begin position="716"/>
        <end position="738"/>
    </location>
</feature>
<feature type="region of interest" description="Disordered" evidence="4">
    <location>
        <begin position="118"/>
        <end position="231"/>
    </location>
</feature>
<dbReference type="PROSITE" id="PS51294">
    <property type="entry name" value="HTH_MYB"/>
    <property type="match status" value="1"/>
</dbReference>
<feature type="compositionally biased region" description="Gly residues" evidence="4">
    <location>
        <begin position="1294"/>
        <end position="1309"/>
    </location>
</feature>
<dbReference type="GO" id="GO:0003691">
    <property type="term" value="F:double-stranded telomeric DNA binding"/>
    <property type="evidence" value="ECO:0007669"/>
    <property type="project" value="InterPro"/>
</dbReference>
<feature type="compositionally biased region" description="Polar residues" evidence="4">
    <location>
        <begin position="336"/>
        <end position="345"/>
    </location>
</feature>
<gene>
    <name evidence="7" type="ORF">NP233_g1266</name>
</gene>
<feature type="compositionally biased region" description="Low complexity" evidence="4">
    <location>
        <begin position="320"/>
        <end position="329"/>
    </location>
</feature>
<feature type="region of interest" description="Disordered" evidence="4">
    <location>
        <begin position="712"/>
        <end position="840"/>
    </location>
</feature>
<feature type="compositionally biased region" description="Polar residues" evidence="4">
    <location>
        <begin position="929"/>
        <end position="947"/>
    </location>
</feature>
<dbReference type="CDD" id="cd11660">
    <property type="entry name" value="SANT_TRF"/>
    <property type="match status" value="1"/>
</dbReference>
<feature type="compositionally biased region" description="Polar residues" evidence="4">
    <location>
        <begin position="753"/>
        <end position="773"/>
    </location>
</feature>
<feature type="compositionally biased region" description="Polar residues" evidence="4">
    <location>
        <begin position="455"/>
        <end position="466"/>
    </location>
</feature>
<feature type="compositionally biased region" description="Gly residues" evidence="4">
    <location>
        <begin position="918"/>
        <end position="927"/>
    </location>
</feature>
<dbReference type="SUPFAM" id="SSF46689">
    <property type="entry name" value="Homeodomain-like"/>
    <property type="match status" value="1"/>
</dbReference>
<feature type="compositionally biased region" description="Low complexity" evidence="4">
    <location>
        <begin position="813"/>
        <end position="840"/>
    </location>
</feature>
<keyword evidence="8" id="KW-1185">Reference proteome</keyword>
<dbReference type="PANTHER" id="PTHR46267">
    <property type="entry name" value="SINGLE MYB HISTONE 4"/>
    <property type="match status" value="1"/>
</dbReference>
<comment type="caution">
    <text evidence="7">The sequence shown here is derived from an EMBL/GenBank/DDBJ whole genome shotgun (WGS) entry which is preliminary data.</text>
</comment>
<accession>A0AAD5W2W3</accession>
<feature type="domain" description="Myb-like" evidence="5">
    <location>
        <begin position="61"/>
        <end position="115"/>
    </location>
</feature>